<dbReference type="Pfam" id="PF08338">
    <property type="entry name" value="DUF1731"/>
    <property type="match status" value="1"/>
</dbReference>
<dbReference type="Gene3D" id="3.40.50.720">
    <property type="entry name" value="NAD(P)-binding Rossmann-like Domain"/>
    <property type="match status" value="1"/>
</dbReference>
<dbReference type="RefSeq" id="WP_158040701.1">
    <property type="nucleotide sequence ID" value="NZ_JACCFV010000001.1"/>
</dbReference>
<evidence type="ECO:0000259" key="1">
    <source>
        <dbReference type="Pfam" id="PF08338"/>
    </source>
</evidence>
<evidence type="ECO:0000313" key="2">
    <source>
        <dbReference type="EMBL" id="KAB1656687.1"/>
    </source>
</evidence>
<sequence>MTDVVIAGGTDSVGVRLLGHFTARGRSVVSLGDHVGADVPWADRSGVRRAIDGARIVVAVGGSSYVTRFTDPQRDEILRTRVRTTRMVRDAIRQATRPPSLWINLSSARIYPAVLDHPRTERDEITRGSFTEDVAAHVERTLFEYDVPHTRRVALRTAVLIGDTPAASLLFRLTRLGLGGTLRDGWWPAHSRYRNLETAVGTMAARAPSRRAPTHGRQKFSWVHVDDVVRAIEFVEKDPQLVGPVNVVAPVAVANAELMRTLRRVTGTRIGVPLPRLVLEPVMRAVDAESELVLRSRWVAPSRLLDRGFEFAYPMIEPALRDAWHRLRS</sequence>
<comment type="caution">
    <text evidence="2">The sequence shown here is derived from an EMBL/GenBank/DDBJ whole genome shotgun (WGS) entry which is preliminary data.</text>
</comment>
<accession>A0A7J5BT10</accession>
<protein>
    <submittedName>
        <fullName evidence="2">DUF1731 domain-containing protein</fullName>
    </submittedName>
</protein>
<reference evidence="2 3" key="1">
    <citation type="submission" date="2019-09" db="EMBL/GenBank/DDBJ databases">
        <title>Phylogeny of genus Pseudoclavibacter and closely related genus.</title>
        <authorList>
            <person name="Li Y."/>
        </authorList>
    </citation>
    <scope>NUCLEOTIDE SEQUENCE [LARGE SCALE GENOMIC DNA]</scope>
    <source>
        <strain evidence="2 3">DSM 23821</strain>
    </source>
</reference>
<feature type="domain" description="DUF1731" evidence="1">
    <location>
        <begin position="288"/>
        <end position="323"/>
    </location>
</feature>
<dbReference type="InterPro" id="IPR036291">
    <property type="entry name" value="NAD(P)-bd_dom_sf"/>
</dbReference>
<dbReference type="OrthoDB" id="9801773at2"/>
<gene>
    <name evidence="2" type="ORF">F8O01_09880</name>
</gene>
<dbReference type="Proteomes" id="UP000467240">
    <property type="component" value="Unassembled WGS sequence"/>
</dbReference>
<dbReference type="SUPFAM" id="SSF51735">
    <property type="entry name" value="NAD(P)-binding Rossmann-fold domains"/>
    <property type="match status" value="1"/>
</dbReference>
<dbReference type="PANTHER" id="PTHR11092">
    <property type="entry name" value="SUGAR NUCLEOTIDE EPIMERASE RELATED"/>
    <property type="match status" value="1"/>
</dbReference>
<dbReference type="PANTHER" id="PTHR11092:SF0">
    <property type="entry name" value="EPIMERASE FAMILY PROTEIN SDR39U1"/>
    <property type="match status" value="1"/>
</dbReference>
<evidence type="ECO:0000313" key="3">
    <source>
        <dbReference type="Proteomes" id="UP000467240"/>
    </source>
</evidence>
<dbReference type="AlphaFoldDB" id="A0A7J5BT10"/>
<name>A0A7J5BT10_9MICO</name>
<dbReference type="EMBL" id="WBJZ01000011">
    <property type="protein sequence ID" value="KAB1656687.1"/>
    <property type="molecule type" value="Genomic_DNA"/>
</dbReference>
<keyword evidence="3" id="KW-1185">Reference proteome</keyword>
<proteinExistence type="predicted"/>
<dbReference type="InterPro" id="IPR013549">
    <property type="entry name" value="DUF1731"/>
</dbReference>
<organism evidence="2 3">
    <name type="scientific">Pseudoclavibacter chungangensis</name>
    <dbReference type="NCBI Taxonomy" id="587635"/>
    <lineage>
        <taxon>Bacteria</taxon>
        <taxon>Bacillati</taxon>
        <taxon>Actinomycetota</taxon>
        <taxon>Actinomycetes</taxon>
        <taxon>Micrococcales</taxon>
        <taxon>Microbacteriaceae</taxon>
        <taxon>Pseudoclavibacter</taxon>
    </lineage>
</organism>